<gene>
    <name evidence="2" type="ORF">ANANG_G00278600</name>
</gene>
<dbReference type="AlphaFoldDB" id="A0A9D3RKC5"/>
<protein>
    <submittedName>
        <fullName evidence="2">Uncharacterized protein</fullName>
    </submittedName>
</protein>
<comment type="caution">
    <text evidence="2">The sequence shown here is derived from an EMBL/GenBank/DDBJ whole genome shotgun (WGS) entry which is preliminary data.</text>
</comment>
<reference evidence="2" key="1">
    <citation type="submission" date="2021-01" db="EMBL/GenBank/DDBJ databases">
        <title>A chromosome-scale assembly of European eel, Anguilla anguilla.</title>
        <authorList>
            <person name="Henkel C."/>
            <person name="Jong-Raadsen S.A."/>
            <person name="Dufour S."/>
            <person name="Weltzien F.-A."/>
            <person name="Palstra A.P."/>
            <person name="Pelster B."/>
            <person name="Spaink H.P."/>
            <person name="Van Den Thillart G.E."/>
            <person name="Jansen H."/>
            <person name="Zahm M."/>
            <person name="Klopp C."/>
            <person name="Cedric C."/>
            <person name="Louis A."/>
            <person name="Berthelot C."/>
            <person name="Parey E."/>
            <person name="Roest Crollius H."/>
            <person name="Montfort J."/>
            <person name="Robinson-Rechavi M."/>
            <person name="Bucao C."/>
            <person name="Bouchez O."/>
            <person name="Gislard M."/>
            <person name="Lluch J."/>
            <person name="Milhes M."/>
            <person name="Lampietro C."/>
            <person name="Lopez Roques C."/>
            <person name="Donnadieu C."/>
            <person name="Braasch I."/>
            <person name="Desvignes T."/>
            <person name="Postlethwait J."/>
            <person name="Bobe J."/>
            <person name="Guiguen Y."/>
            <person name="Dirks R."/>
        </authorList>
    </citation>
    <scope>NUCLEOTIDE SEQUENCE</scope>
    <source>
        <strain evidence="2">Tag_6206</strain>
        <tissue evidence="2">Liver</tissue>
    </source>
</reference>
<evidence type="ECO:0000256" key="1">
    <source>
        <dbReference type="SAM" id="MobiDB-lite"/>
    </source>
</evidence>
<keyword evidence="3" id="KW-1185">Reference proteome</keyword>
<feature type="region of interest" description="Disordered" evidence="1">
    <location>
        <begin position="130"/>
        <end position="172"/>
    </location>
</feature>
<accession>A0A9D3RKC5</accession>
<feature type="compositionally biased region" description="Basic residues" evidence="1">
    <location>
        <begin position="139"/>
        <end position="154"/>
    </location>
</feature>
<evidence type="ECO:0000313" key="2">
    <source>
        <dbReference type="EMBL" id="KAG5833696.1"/>
    </source>
</evidence>
<proteinExistence type="predicted"/>
<feature type="region of interest" description="Disordered" evidence="1">
    <location>
        <begin position="9"/>
        <end position="42"/>
    </location>
</feature>
<dbReference type="Proteomes" id="UP001044222">
    <property type="component" value="Chromosome 16"/>
</dbReference>
<dbReference type="EMBL" id="JAFIRN010000016">
    <property type="protein sequence ID" value="KAG5833696.1"/>
    <property type="molecule type" value="Genomic_DNA"/>
</dbReference>
<name>A0A9D3RKC5_ANGAN</name>
<organism evidence="2 3">
    <name type="scientific">Anguilla anguilla</name>
    <name type="common">European freshwater eel</name>
    <name type="synonym">Muraena anguilla</name>
    <dbReference type="NCBI Taxonomy" id="7936"/>
    <lineage>
        <taxon>Eukaryota</taxon>
        <taxon>Metazoa</taxon>
        <taxon>Chordata</taxon>
        <taxon>Craniata</taxon>
        <taxon>Vertebrata</taxon>
        <taxon>Euteleostomi</taxon>
        <taxon>Actinopterygii</taxon>
        <taxon>Neopterygii</taxon>
        <taxon>Teleostei</taxon>
        <taxon>Anguilliformes</taxon>
        <taxon>Anguillidae</taxon>
        <taxon>Anguilla</taxon>
    </lineage>
</organism>
<sequence length="201" mass="21814">MCCLVESAEQRAAGSDARDPPRRPPALRLCTESSGTRQRSPLSLTLSDGLGHKVPCLTALLLEAAERLALRLHARVPARPATGRGDLKAPPSARSAFISGRPLLWRALQSGSTKEAECWGGTELTRCGRALRPVPPNLKQRRKGRSHSGHLRKGHAPEHAPLPSPPQRSAPWEDRVINNGTIRFLIGQPPAPRPLPMVPLH</sequence>
<evidence type="ECO:0000313" key="3">
    <source>
        <dbReference type="Proteomes" id="UP001044222"/>
    </source>
</evidence>
<feature type="compositionally biased region" description="Polar residues" evidence="1">
    <location>
        <begin position="31"/>
        <end position="42"/>
    </location>
</feature>